<dbReference type="Pfam" id="PF01037">
    <property type="entry name" value="AsnC_trans_reg"/>
    <property type="match status" value="1"/>
</dbReference>
<keyword evidence="1" id="KW-0805">Transcription regulation</keyword>
<dbReference type="PRINTS" id="PR00033">
    <property type="entry name" value="HTHASNC"/>
</dbReference>
<protein>
    <submittedName>
        <fullName evidence="5">Lrp/AsnC family transcriptional regulator</fullName>
    </submittedName>
</protein>
<dbReference type="Pfam" id="PF13412">
    <property type="entry name" value="HTH_24"/>
    <property type="match status" value="1"/>
</dbReference>
<feature type="domain" description="HTH asnC-type" evidence="4">
    <location>
        <begin position="3"/>
        <end position="64"/>
    </location>
</feature>
<dbReference type="InterPro" id="IPR036390">
    <property type="entry name" value="WH_DNA-bd_sf"/>
</dbReference>
<dbReference type="RefSeq" id="WP_138842294.1">
    <property type="nucleotide sequence ID" value="NZ_VCPD01000003.1"/>
</dbReference>
<keyword evidence="2" id="KW-0238">DNA-binding</keyword>
<keyword evidence="3" id="KW-0804">Transcription</keyword>
<evidence type="ECO:0000256" key="3">
    <source>
        <dbReference type="ARBA" id="ARBA00023163"/>
    </source>
</evidence>
<dbReference type="Proteomes" id="UP001193035">
    <property type="component" value="Unassembled WGS sequence"/>
</dbReference>
<dbReference type="PROSITE" id="PS00519">
    <property type="entry name" value="HTH_ASNC_1"/>
    <property type="match status" value="1"/>
</dbReference>
<sequence>MQLDARDRRILTLLQQDSRISNADLAEAVGMSPSALWRRVRSLEEAGVIERYGAVVSPSAMGLQFQAIVHVHLTRHDPDGIVEFIRAVENCAEVQECYATTGQADYHLRVLCADLTAYNRFLEGFLFRLPAVASAQTNVVLRTIKRNRPVEL</sequence>
<dbReference type="InterPro" id="IPR011991">
    <property type="entry name" value="ArsR-like_HTH"/>
</dbReference>
<evidence type="ECO:0000259" key="4">
    <source>
        <dbReference type="PROSITE" id="PS50956"/>
    </source>
</evidence>
<dbReference type="SUPFAM" id="SSF46785">
    <property type="entry name" value="Winged helix' DNA-binding domain"/>
    <property type="match status" value="1"/>
</dbReference>
<name>A0ABY2WYW2_9RHOB</name>
<reference evidence="5 6" key="1">
    <citation type="submission" date="2019-05" db="EMBL/GenBank/DDBJ databases">
        <title>Ruegeria sp. nov., isolated from tidal flat.</title>
        <authorList>
            <person name="Kim W."/>
        </authorList>
    </citation>
    <scope>NUCLEOTIDE SEQUENCE [LARGE SCALE GENOMIC DNA]</scope>
    <source>
        <strain evidence="5 6">CAU 1488</strain>
    </source>
</reference>
<dbReference type="PANTHER" id="PTHR30154">
    <property type="entry name" value="LEUCINE-RESPONSIVE REGULATORY PROTEIN"/>
    <property type="match status" value="1"/>
</dbReference>
<dbReference type="EMBL" id="VCPD01000003">
    <property type="protein sequence ID" value="TMV08069.1"/>
    <property type="molecule type" value="Genomic_DNA"/>
</dbReference>
<dbReference type="PROSITE" id="PS50956">
    <property type="entry name" value="HTH_ASNC_2"/>
    <property type="match status" value="1"/>
</dbReference>
<dbReference type="Gene3D" id="3.30.70.920">
    <property type="match status" value="1"/>
</dbReference>
<dbReference type="InterPro" id="IPR019888">
    <property type="entry name" value="Tscrpt_reg_AsnC-like"/>
</dbReference>
<proteinExistence type="predicted"/>
<evidence type="ECO:0000256" key="2">
    <source>
        <dbReference type="ARBA" id="ARBA00023125"/>
    </source>
</evidence>
<dbReference type="InterPro" id="IPR000485">
    <property type="entry name" value="AsnC-type_HTH_dom"/>
</dbReference>
<dbReference type="InterPro" id="IPR019885">
    <property type="entry name" value="Tscrpt_reg_HTH_AsnC-type_CS"/>
</dbReference>
<dbReference type="SMART" id="SM00344">
    <property type="entry name" value="HTH_ASNC"/>
    <property type="match status" value="1"/>
</dbReference>
<evidence type="ECO:0000313" key="5">
    <source>
        <dbReference type="EMBL" id="TMV08069.1"/>
    </source>
</evidence>
<gene>
    <name evidence="5" type="ORF">FGK63_09035</name>
</gene>
<dbReference type="CDD" id="cd00090">
    <property type="entry name" value="HTH_ARSR"/>
    <property type="match status" value="1"/>
</dbReference>
<evidence type="ECO:0000313" key="6">
    <source>
        <dbReference type="Proteomes" id="UP001193035"/>
    </source>
</evidence>
<dbReference type="InterPro" id="IPR036388">
    <property type="entry name" value="WH-like_DNA-bd_sf"/>
</dbReference>
<dbReference type="InterPro" id="IPR011008">
    <property type="entry name" value="Dimeric_a/b-barrel"/>
</dbReference>
<evidence type="ECO:0000256" key="1">
    <source>
        <dbReference type="ARBA" id="ARBA00023015"/>
    </source>
</evidence>
<dbReference type="SUPFAM" id="SSF54909">
    <property type="entry name" value="Dimeric alpha+beta barrel"/>
    <property type="match status" value="1"/>
</dbReference>
<dbReference type="Gene3D" id="1.10.10.10">
    <property type="entry name" value="Winged helix-like DNA-binding domain superfamily/Winged helix DNA-binding domain"/>
    <property type="match status" value="1"/>
</dbReference>
<organism evidence="5 6">
    <name type="scientific">Ruegeria sediminis</name>
    <dbReference type="NCBI Taxonomy" id="2583820"/>
    <lineage>
        <taxon>Bacteria</taxon>
        <taxon>Pseudomonadati</taxon>
        <taxon>Pseudomonadota</taxon>
        <taxon>Alphaproteobacteria</taxon>
        <taxon>Rhodobacterales</taxon>
        <taxon>Roseobacteraceae</taxon>
        <taxon>Ruegeria</taxon>
    </lineage>
</organism>
<accession>A0ABY2WYW2</accession>
<keyword evidence="6" id="KW-1185">Reference proteome</keyword>
<dbReference type="PANTHER" id="PTHR30154:SF34">
    <property type="entry name" value="TRANSCRIPTIONAL REGULATOR AZLB"/>
    <property type="match status" value="1"/>
</dbReference>
<dbReference type="InterPro" id="IPR019887">
    <property type="entry name" value="Tscrpt_reg_AsnC/Lrp_C"/>
</dbReference>
<comment type="caution">
    <text evidence="5">The sequence shown here is derived from an EMBL/GenBank/DDBJ whole genome shotgun (WGS) entry which is preliminary data.</text>
</comment>